<accession>A0A6S7ALF9</accession>
<dbReference type="Proteomes" id="UP000494269">
    <property type="component" value="Unassembled WGS sequence"/>
</dbReference>
<sequence>MSTLRPTLLFVHGWAFDASVWTQLRAALADWPHAVADAGYFGATPAVIDPVTGPITGPDIAPINGPVIAIGHSLGVMRLLRSLPSNCVGVVSINGFPRFSAAPDFEAGVPRRMLDRMMKRLSADPAAVVQDFRERCAEASVLGEPRLEPLARDLELLRDDDQRSALAALPVPLLILAGEDDPIVPAAMTQAAFGGRVGDERHDLEHGGHLLPVSDAPWCARHIAGFIARVAPAA</sequence>
<evidence type="ECO:0000259" key="1">
    <source>
        <dbReference type="Pfam" id="PF12697"/>
    </source>
</evidence>
<protein>
    <recommendedName>
        <fullName evidence="1">AB hydrolase-1 domain-containing protein</fullName>
    </recommendedName>
</protein>
<organism evidence="2 3">
    <name type="scientific">Achromobacter kerstersii</name>
    <dbReference type="NCBI Taxonomy" id="1353890"/>
    <lineage>
        <taxon>Bacteria</taxon>
        <taxon>Pseudomonadati</taxon>
        <taxon>Pseudomonadota</taxon>
        <taxon>Betaproteobacteria</taxon>
        <taxon>Burkholderiales</taxon>
        <taxon>Alcaligenaceae</taxon>
        <taxon>Achromobacter</taxon>
    </lineage>
</organism>
<feature type="domain" description="AB hydrolase-1" evidence="1">
    <location>
        <begin position="8"/>
        <end position="217"/>
    </location>
</feature>
<name>A0A6S7ALF9_9BURK</name>
<dbReference type="InterPro" id="IPR029058">
    <property type="entry name" value="AB_hydrolase_fold"/>
</dbReference>
<dbReference type="Gene3D" id="3.40.50.1820">
    <property type="entry name" value="alpha/beta hydrolase"/>
    <property type="match status" value="1"/>
</dbReference>
<dbReference type="EMBL" id="CADIJQ010000010">
    <property type="protein sequence ID" value="CAB3733645.1"/>
    <property type="molecule type" value="Genomic_DNA"/>
</dbReference>
<reference evidence="2 3" key="1">
    <citation type="submission" date="2020-04" db="EMBL/GenBank/DDBJ databases">
        <authorList>
            <person name="De Canck E."/>
        </authorList>
    </citation>
    <scope>NUCLEOTIDE SEQUENCE [LARGE SCALE GENOMIC DNA]</scope>
    <source>
        <strain evidence="2 3">LMG 3441</strain>
    </source>
</reference>
<dbReference type="Pfam" id="PF12697">
    <property type="entry name" value="Abhydrolase_6"/>
    <property type="match status" value="1"/>
</dbReference>
<gene>
    <name evidence="2" type="ORF">LMG3441_04906</name>
</gene>
<proteinExistence type="predicted"/>
<keyword evidence="3" id="KW-1185">Reference proteome</keyword>
<evidence type="ECO:0000313" key="3">
    <source>
        <dbReference type="Proteomes" id="UP000494269"/>
    </source>
</evidence>
<dbReference type="InterPro" id="IPR000073">
    <property type="entry name" value="AB_hydrolase_1"/>
</dbReference>
<dbReference type="RefSeq" id="WP_175171314.1">
    <property type="nucleotide sequence ID" value="NZ_CADIJQ010000010.1"/>
</dbReference>
<dbReference type="SUPFAM" id="SSF53474">
    <property type="entry name" value="alpha/beta-Hydrolases"/>
    <property type="match status" value="1"/>
</dbReference>
<dbReference type="AlphaFoldDB" id="A0A6S7ALF9"/>
<evidence type="ECO:0000313" key="2">
    <source>
        <dbReference type="EMBL" id="CAB3733645.1"/>
    </source>
</evidence>